<name>A0A140L691_9FIRM</name>
<proteinExistence type="predicted"/>
<dbReference type="Pfam" id="PF26226">
    <property type="entry name" value="DUF8052"/>
    <property type="match status" value="1"/>
</dbReference>
<evidence type="ECO:0000313" key="3">
    <source>
        <dbReference type="Proteomes" id="UP000070427"/>
    </source>
</evidence>
<dbReference type="InterPro" id="IPR058365">
    <property type="entry name" value="DUF8052"/>
</dbReference>
<gene>
    <name evidence="2" type="ORF">AN618_16530</name>
</gene>
<protein>
    <recommendedName>
        <fullName evidence="1">DUF8052 domain-containing protein</fullName>
    </recommendedName>
</protein>
<reference evidence="2 3" key="1">
    <citation type="submission" date="2015-12" db="EMBL/GenBank/DDBJ databases">
        <title>Draft genome sequnece of Fervidicola ferrireducens strain Y170.</title>
        <authorList>
            <person name="Patel B.K."/>
        </authorList>
    </citation>
    <scope>NUCLEOTIDE SEQUENCE [LARGE SCALE GENOMIC DNA]</scope>
    <source>
        <strain evidence="2 3">Y170</strain>
    </source>
</reference>
<dbReference type="EMBL" id="LOED01000021">
    <property type="protein sequence ID" value="KXG76066.1"/>
    <property type="molecule type" value="Genomic_DNA"/>
</dbReference>
<evidence type="ECO:0000313" key="2">
    <source>
        <dbReference type="EMBL" id="KXG76066.1"/>
    </source>
</evidence>
<dbReference type="OrthoDB" id="2836917at2"/>
<dbReference type="InParanoid" id="A0A140L691"/>
<dbReference type="STRING" id="520764.AN618_16530"/>
<accession>A0A140L691</accession>
<comment type="caution">
    <text evidence="2">The sequence shown here is derived from an EMBL/GenBank/DDBJ whole genome shotgun (WGS) entry which is preliminary data.</text>
</comment>
<dbReference type="AlphaFoldDB" id="A0A140L691"/>
<organism evidence="2 3">
    <name type="scientific">Fervidicola ferrireducens</name>
    <dbReference type="NCBI Taxonomy" id="520764"/>
    <lineage>
        <taxon>Bacteria</taxon>
        <taxon>Bacillati</taxon>
        <taxon>Bacillota</taxon>
        <taxon>Clostridia</taxon>
        <taxon>Thermosediminibacterales</taxon>
        <taxon>Thermosediminibacteraceae</taxon>
        <taxon>Fervidicola</taxon>
    </lineage>
</organism>
<dbReference type="RefSeq" id="WP_066353812.1">
    <property type="nucleotide sequence ID" value="NZ_LOED01000021.1"/>
</dbReference>
<keyword evidence="3" id="KW-1185">Reference proteome</keyword>
<feature type="domain" description="DUF8052" evidence="1">
    <location>
        <begin position="3"/>
        <end position="164"/>
    </location>
</feature>
<dbReference type="Proteomes" id="UP000070427">
    <property type="component" value="Unassembled WGS sequence"/>
</dbReference>
<evidence type="ECO:0000259" key="1">
    <source>
        <dbReference type="Pfam" id="PF26226"/>
    </source>
</evidence>
<sequence>MDAQRYLEMLCDRLRSHFDIERKKVISGNIVDLFARCHIKHVRTFLTPGDVIDSYETNEYFVVKVFERLTGEDITLFDSFLKQEIMRIFVQPKDGHMCSIINGVFVIKDGISDELEKYVRFYSYEKSYLFSLRGWCRINLAAVDLKNGNVILSKRGRNLEKLLKLQL</sequence>